<dbReference type="AlphaFoldDB" id="A0A8A6KGX2"/>
<keyword evidence="1" id="KW-0150">Chloroplast</keyword>
<geneLocation type="chloroplast" evidence="1"/>
<dbReference type="GeneID" id="69241329"/>
<name>A0A8A6KGX2_9STRA</name>
<dbReference type="EMBL" id="MW561224">
    <property type="protein sequence ID" value="QTI82827.1"/>
    <property type="molecule type" value="Genomic_DNA"/>
</dbReference>
<gene>
    <name evidence="1" type="primary">ycf41</name>
</gene>
<organism evidence="1">
    <name type="scientific">Coscinodiscus wailesii</name>
    <dbReference type="NCBI Taxonomy" id="671091"/>
    <lineage>
        <taxon>Eukaryota</taxon>
        <taxon>Sar</taxon>
        <taxon>Stramenopiles</taxon>
        <taxon>Ochrophyta</taxon>
        <taxon>Bacillariophyta</taxon>
        <taxon>Coscinodiscophyceae</taxon>
        <taxon>Coscinodiscophycidae</taxon>
        <taxon>Coscinodiscales</taxon>
        <taxon>Coscinodiscaceae</taxon>
        <taxon>Coscinodiscus</taxon>
    </lineage>
</organism>
<sequence>MNHIQIVVKIVAPPKQYIFKDDIIFSKLLVKFVPIKSNTNSKDIFTIYIWGNLSYDLMKYYIANKYLIIDGYISIKNSPNSLTLSNLPNVEKIRISVLNLYPLK</sequence>
<proteinExistence type="predicted"/>
<reference evidence="1" key="1">
    <citation type="submission" date="2021-02" db="EMBL/GenBank/DDBJ databases">
        <authorList>
            <person name="Huang H."/>
            <person name="Chen N."/>
        </authorList>
    </citation>
    <scope>NUCLEOTIDE SEQUENCE</scope>
</reference>
<protein>
    <recommendedName>
        <fullName evidence="2">Single-stranded DNA binding protein</fullName>
    </recommendedName>
</protein>
<accession>A0A8A6KGX2</accession>
<evidence type="ECO:0000313" key="1">
    <source>
        <dbReference type="EMBL" id="QTI82827.1"/>
    </source>
</evidence>
<keyword evidence="1" id="KW-0934">Plastid</keyword>
<dbReference type="RefSeq" id="YP_010241912.1">
    <property type="nucleotide sequence ID" value="NC_059929.1"/>
</dbReference>
<evidence type="ECO:0008006" key="2">
    <source>
        <dbReference type="Google" id="ProtNLM"/>
    </source>
</evidence>